<protein>
    <submittedName>
        <fullName evidence="2">DNA-directed RNA polymerase</fullName>
    </submittedName>
</protein>
<dbReference type="EMBL" id="MU864997">
    <property type="protein sequence ID" value="KAK4461111.1"/>
    <property type="molecule type" value="Genomic_DNA"/>
</dbReference>
<evidence type="ECO:0000313" key="3">
    <source>
        <dbReference type="Proteomes" id="UP001321749"/>
    </source>
</evidence>
<dbReference type="PANTHER" id="PTHR12069">
    <property type="entry name" value="DNA-DIRECTED RNA POLYMERASES III 80 KDA POLYPEPTIDE RNA POLYMERASE III SUBUNIT 5"/>
    <property type="match status" value="1"/>
</dbReference>
<evidence type="ECO:0000256" key="1">
    <source>
        <dbReference type="SAM" id="MobiDB-lite"/>
    </source>
</evidence>
<dbReference type="Pfam" id="PF04801">
    <property type="entry name" value="RPC5"/>
    <property type="match status" value="2"/>
</dbReference>
<keyword evidence="2" id="KW-0804">Transcription</keyword>
<sequence length="334" mass="36151">MSATKSSWGVIPDDEDDPIVNTFNVFLKPKLPDNKELVILQYTSKKADNPADITPPHVLEMRVKPESGFYEVDVPIDVNQAYDKEKGMAYGDALHKSNEAKKGGGHGLGAGFNLIPTSQSGARGGRRAGGNDGETQLSWQEAARRDLVLRKQTFGGNRSAGVRTKEMVGVFQGQNLHLTPISSIVRMTPQQHHIDAVAEQERQARISQGGAGGSGGPGGGPGEKPGGRAIQMTIKAAMDNADGVVAESIIDRMHAIQKESWRHMDWAHENSDAAWEEYKKVLLLHPEDGEEGEQKEEDVKGKGVATLKEDGGAPDLVEQVPHLRTGRKRDGNTS</sequence>
<gene>
    <name evidence="2" type="ORF">QBC42DRAFT_97618</name>
</gene>
<proteinExistence type="predicted"/>
<keyword evidence="2" id="KW-0240">DNA-directed RNA polymerase</keyword>
<dbReference type="AlphaFoldDB" id="A0AAV9HJZ9"/>
<feature type="compositionally biased region" description="Basic and acidic residues" evidence="1">
    <location>
        <begin position="297"/>
        <end position="311"/>
    </location>
</feature>
<reference evidence="2" key="1">
    <citation type="journal article" date="2023" name="Mol. Phylogenet. Evol.">
        <title>Genome-scale phylogeny and comparative genomics of the fungal order Sordariales.</title>
        <authorList>
            <person name="Hensen N."/>
            <person name="Bonometti L."/>
            <person name="Westerberg I."/>
            <person name="Brannstrom I.O."/>
            <person name="Guillou S."/>
            <person name="Cros-Aarteil S."/>
            <person name="Calhoun S."/>
            <person name="Haridas S."/>
            <person name="Kuo A."/>
            <person name="Mondo S."/>
            <person name="Pangilinan J."/>
            <person name="Riley R."/>
            <person name="LaButti K."/>
            <person name="Andreopoulos B."/>
            <person name="Lipzen A."/>
            <person name="Chen C."/>
            <person name="Yan M."/>
            <person name="Daum C."/>
            <person name="Ng V."/>
            <person name="Clum A."/>
            <person name="Steindorff A."/>
            <person name="Ohm R.A."/>
            <person name="Martin F."/>
            <person name="Silar P."/>
            <person name="Natvig D.O."/>
            <person name="Lalanne C."/>
            <person name="Gautier V."/>
            <person name="Ament-Velasquez S.L."/>
            <person name="Kruys A."/>
            <person name="Hutchinson M.I."/>
            <person name="Powell A.J."/>
            <person name="Barry K."/>
            <person name="Miller A.N."/>
            <person name="Grigoriev I.V."/>
            <person name="Debuchy R."/>
            <person name="Gladieux P."/>
            <person name="Hiltunen Thoren M."/>
            <person name="Johannesson H."/>
        </authorList>
    </citation>
    <scope>NUCLEOTIDE SEQUENCE</scope>
    <source>
        <strain evidence="2">PSN324</strain>
    </source>
</reference>
<reference evidence="2" key="2">
    <citation type="submission" date="2023-06" db="EMBL/GenBank/DDBJ databases">
        <authorList>
            <consortium name="Lawrence Berkeley National Laboratory"/>
            <person name="Mondo S.J."/>
            <person name="Hensen N."/>
            <person name="Bonometti L."/>
            <person name="Westerberg I."/>
            <person name="Brannstrom I.O."/>
            <person name="Guillou S."/>
            <person name="Cros-Aarteil S."/>
            <person name="Calhoun S."/>
            <person name="Haridas S."/>
            <person name="Kuo A."/>
            <person name="Pangilinan J."/>
            <person name="Riley R."/>
            <person name="Labutti K."/>
            <person name="Andreopoulos B."/>
            <person name="Lipzen A."/>
            <person name="Chen C."/>
            <person name="Yanf M."/>
            <person name="Daum C."/>
            <person name="Ng V."/>
            <person name="Clum A."/>
            <person name="Steindorff A."/>
            <person name="Ohm R."/>
            <person name="Martin F."/>
            <person name="Silar P."/>
            <person name="Natvig D."/>
            <person name="Lalanne C."/>
            <person name="Gautier V."/>
            <person name="Ament-Velasquez S.L."/>
            <person name="Kruys A."/>
            <person name="Hutchinson M.I."/>
            <person name="Powell A.J."/>
            <person name="Barry K."/>
            <person name="Miller A.N."/>
            <person name="Grigoriev I.V."/>
            <person name="Debuchy R."/>
            <person name="Gladieux P."/>
            <person name="Thoren M.H."/>
            <person name="Johannesson H."/>
        </authorList>
    </citation>
    <scope>NUCLEOTIDE SEQUENCE</scope>
    <source>
        <strain evidence="2">PSN324</strain>
    </source>
</reference>
<feature type="region of interest" description="Disordered" evidence="1">
    <location>
        <begin position="286"/>
        <end position="334"/>
    </location>
</feature>
<comment type="caution">
    <text evidence="2">The sequence shown here is derived from an EMBL/GenBank/DDBJ whole genome shotgun (WGS) entry which is preliminary data.</text>
</comment>
<dbReference type="Proteomes" id="UP001321749">
    <property type="component" value="Unassembled WGS sequence"/>
</dbReference>
<accession>A0AAV9HJZ9</accession>
<feature type="region of interest" description="Disordered" evidence="1">
    <location>
        <begin position="202"/>
        <end position="228"/>
    </location>
</feature>
<keyword evidence="3" id="KW-1185">Reference proteome</keyword>
<name>A0AAV9HJZ9_9PEZI</name>
<dbReference type="GO" id="GO:0005666">
    <property type="term" value="C:RNA polymerase III complex"/>
    <property type="evidence" value="ECO:0007669"/>
    <property type="project" value="TreeGrafter"/>
</dbReference>
<dbReference type="InterPro" id="IPR006886">
    <property type="entry name" value="RNA_pol_III_Rpc5"/>
</dbReference>
<feature type="compositionally biased region" description="Gly residues" evidence="1">
    <location>
        <begin position="209"/>
        <end position="224"/>
    </location>
</feature>
<dbReference type="PANTHER" id="PTHR12069:SF0">
    <property type="entry name" value="DNA-DIRECTED RNA POLYMERASE III SUBUNIT RPC5"/>
    <property type="match status" value="1"/>
</dbReference>
<organism evidence="2 3">
    <name type="scientific">Cladorrhinum samala</name>
    <dbReference type="NCBI Taxonomy" id="585594"/>
    <lineage>
        <taxon>Eukaryota</taxon>
        <taxon>Fungi</taxon>
        <taxon>Dikarya</taxon>
        <taxon>Ascomycota</taxon>
        <taxon>Pezizomycotina</taxon>
        <taxon>Sordariomycetes</taxon>
        <taxon>Sordariomycetidae</taxon>
        <taxon>Sordariales</taxon>
        <taxon>Podosporaceae</taxon>
        <taxon>Cladorrhinum</taxon>
    </lineage>
</organism>
<evidence type="ECO:0000313" key="2">
    <source>
        <dbReference type="EMBL" id="KAK4461111.1"/>
    </source>
</evidence>
<dbReference type="GO" id="GO:0042797">
    <property type="term" value="P:tRNA transcription by RNA polymerase III"/>
    <property type="evidence" value="ECO:0007669"/>
    <property type="project" value="TreeGrafter"/>
</dbReference>